<dbReference type="EMBL" id="MU275873">
    <property type="protein sequence ID" value="KAI0049405.1"/>
    <property type="molecule type" value="Genomic_DNA"/>
</dbReference>
<accession>A0ACB8S068</accession>
<comment type="caution">
    <text evidence="1">The sequence shown here is derived from an EMBL/GenBank/DDBJ whole genome shotgun (WGS) entry which is preliminary data.</text>
</comment>
<evidence type="ECO:0000313" key="2">
    <source>
        <dbReference type="Proteomes" id="UP000814033"/>
    </source>
</evidence>
<organism evidence="1 2">
    <name type="scientific">Auriscalpium vulgare</name>
    <dbReference type="NCBI Taxonomy" id="40419"/>
    <lineage>
        <taxon>Eukaryota</taxon>
        <taxon>Fungi</taxon>
        <taxon>Dikarya</taxon>
        <taxon>Basidiomycota</taxon>
        <taxon>Agaricomycotina</taxon>
        <taxon>Agaricomycetes</taxon>
        <taxon>Russulales</taxon>
        <taxon>Auriscalpiaceae</taxon>
        <taxon>Auriscalpium</taxon>
    </lineage>
</organism>
<protein>
    <submittedName>
        <fullName evidence="1">Uncharacterized protein</fullName>
    </submittedName>
</protein>
<sequence>MSSPLPIPSVTTHDVVEDFRESTLTRYVGVASFSLMVWDHIITFPDEVEYIWYGKKGLLVYLFFLNRYLIPLSFIVNIFAYFYGGWTHESCARFVAYEGAFTMIGISVVGLMMFIRIRALYRRSWLVQGTVIVIGLAYIGVNSWLMTTHEPVFHKAFPLVDSCTMIFHPKVGSIAAASAWLPLLYDTVVVALTLYRTAGAVWTKTAGQIVRVLLQEGLLYYSVICSVTLVLTIMILGAPQGLRNVTAQLELCLTITMSARITLHLKRFAHMNSSLDHKSPAPHSDIAWRSLARPSRVGIRRGRIHHVERSYETSFFAMVSMNRGNGVDEEAFEGLRDGPRSHGSAVPKQVESQAGKADLE</sequence>
<proteinExistence type="predicted"/>
<reference evidence="1" key="2">
    <citation type="journal article" date="2022" name="New Phytol.">
        <title>Evolutionary transition to the ectomycorrhizal habit in the genomes of a hyperdiverse lineage of mushroom-forming fungi.</title>
        <authorList>
            <person name="Looney B."/>
            <person name="Miyauchi S."/>
            <person name="Morin E."/>
            <person name="Drula E."/>
            <person name="Courty P.E."/>
            <person name="Kohler A."/>
            <person name="Kuo A."/>
            <person name="LaButti K."/>
            <person name="Pangilinan J."/>
            <person name="Lipzen A."/>
            <person name="Riley R."/>
            <person name="Andreopoulos W."/>
            <person name="He G."/>
            <person name="Johnson J."/>
            <person name="Nolan M."/>
            <person name="Tritt A."/>
            <person name="Barry K.W."/>
            <person name="Grigoriev I.V."/>
            <person name="Nagy L.G."/>
            <person name="Hibbett D."/>
            <person name="Henrissat B."/>
            <person name="Matheny P.B."/>
            <person name="Labbe J."/>
            <person name="Martin F.M."/>
        </authorList>
    </citation>
    <scope>NUCLEOTIDE SEQUENCE</scope>
    <source>
        <strain evidence="1">FP105234-sp</strain>
    </source>
</reference>
<keyword evidence="2" id="KW-1185">Reference proteome</keyword>
<gene>
    <name evidence="1" type="ORF">FA95DRAFT_1677530</name>
</gene>
<dbReference type="Proteomes" id="UP000814033">
    <property type="component" value="Unassembled WGS sequence"/>
</dbReference>
<reference evidence="1" key="1">
    <citation type="submission" date="2021-02" db="EMBL/GenBank/DDBJ databases">
        <authorList>
            <consortium name="DOE Joint Genome Institute"/>
            <person name="Ahrendt S."/>
            <person name="Looney B.P."/>
            <person name="Miyauchi S."/>
            <person name="Morin E."/>
            <person name="Drula E."/>
            <person name="Courty P.E."/>
            <person name="Chicoki N."/>
            <person name="Fauchery L."/>
            <person name="Kohler A."/>
            <person name="Kuo A."/>
            <person name="Labutti K."/>
            <person name="Pangilinan J."/>
            <person name="Lipzen A."/>
            <person name="Riley R."/>
            <person name="Andreopoulos W."/>
            <person name="He G."/>
            <person name="Johnson J."/>
            <person name="Barry K.W."/>
            <person name="Grigoriev I.V."/>
            <person name="Nagy L."/>
            <person name="Hibbett D."/>
            <person name="Henrissat B."/>
            <person name="Matheny P.B."/>
            <person name="Labbe J."/>
            <person name="Martin F."/>
        </authorList>
    </citation>
    <scope>NUCLEOTIDE SEQUENCE</scope>
    <source>
        <strain evidence="1">FP105234-sp</strain>
    </source>
</reference>
<name>A0ACB8S068_9AGAM</name>
<evidence type="ECO:0000313" key="1">
    <source>
        <dbReference type="EMBL" id="KAI0049405.1"/>
    </source>
</evidence>